<name>A0A967B7P2_9MICO</name>
<organism evidence="2 3">
    <name type="scientific">Metallococcus carri</name>
    <dbReference type="NCBI Taxonomy" id="1656884"/>
    <lineage>
        <taxon>Bacteria</taxon>
        <taxon>Bacillati</taxon>
        <taxon>Actinomycetota</taxon>
        <taxon>Actinomycetes</taxon>
        <taxon>Micrococcales</taxon>
        <taxon>Dermacoccaceae</taxon>
        <taxon>Metallococcus</taxon>
    </lineage>
</organism>
<dbReference type="PROSITE" id="PS51257">
    <property type="entry name" value="PROKAR_LIPOPROTEIN"/>
    <property type="match status" value="1"/>
</dbReference>
<keyword evidence="3" id="KW-1185">Reference proteome</keyword>
<gene>
    <name evidence="2" type="ORF">G9U51_15130</name>
</gene>
<sequence>MPTRPRRVEGISRRALIAGSLAALTGCGIGARPTTPGTSGTPDYPTTKSTAPPAHSSVYEGQFSSTYRKVAVKYQVCLPPGHTSPKGLPLILGLHGFGGDARQIMELGVPKLIDAFVSGKQRGRPVGFVTVDGGQGSYYHRRKDGTDAAAMIVKELLPRLKSSGFDTSRLGLQGISMGGYGALLLAATNRGLARGVAVSAPAIWLRASEAPVVAFDSPQDFQAHNLFTMVPQLQRVPLRIDCGDVDPFVKATTALRAKLRPTPAGGISPGGHDNDFFTARLPEQIAFLAARLG</sequence>
<dbReference type="PANTHER" id="PTHR48098:SF1">
    <property type="entry name" value="DIACYLGLYCEROL ACYLTRANSFERASE_MYCOLYLTRANSFERASE AG85A"/>
    <property type="match status" value="1"/>
</dbReference>
<accession>A0A967B7P2</accession>
<dbReference type="GO" id="GO:0016747">
    <property type="term" value="F:acyltransferase activity, transferring groups other than amino-acyl groups"/>
    <property type="evidence" value="ECO:0007669"/>
    <property type="project" value="TreeGrafter"/>
</dbReference>
<evidence type="ECO:0000313" key="3">
    <source>
        <dbReference type="Proteomes" id="UP000744769"/>
    </source>
</evidence>
<dbReference type="SUPFAM" id="SSF53474">
    <property type="entry name" value="alpha/beta-Hydrolases"/>
    <property type="match status" value="1"/>
</dbReference>
<reference evidence="2" key="1">
    <citation type="submission" date="2020-03" db="EMBL/GenBank/DDBJ databases">
        <title>Draft sequencing of Calidifontibacter sp. DB0510.</title>
        <authorList>
            <person name="Kim D.-U."/>
        </authorList>
    </citation>
    <scope>NUCLEOTIDE SEQUENCE</scope>
    <source>
        <strain evidence="2">DB0510</strain>
    </source>
</reference>
<evidence type="ECO:0000256" key="1">
    <source>
        <dbReference type="SAM" id="MobiDB-lite"/>
    </source>
</evidence>
<comment type="caution">
    <text evidence="2">The sequence shown here is derived from an EMBL/GenBank/DDBJ whole genome shotgun (WGS) entry which is preliminary data.</text>
</comment>
<dbReference type="InterPro" id="IPR029058">
    <property type="entry name" value="AB_hydrolase_fold"/>
</dbReference>
<dbReference type="EMBL" id="JAAOIV010000012">
    <property type="protein sequence ID" value="NHN57102.1"/>
    <property type="molecule type" value="Genomic_DNA"/>
</dbReference>
<dbReference type="Proteomes" id="UP000744769">
    <property type="component" value="Unassembled WGS sequence"/>
</dbReference>
<dbReference type="Pfam" id="PF00756">
    <property type="entry name" value="Esterase"/>
    <property type="match status" value="1"/>
</dbReference>
<dbReference type="InterPro" id="IPR050583">
    <property type="entry name" value="Mycobacterial_A85_antigen"/>
</dbReference>
<dbReference type="InterPro" id="IPR000801">
    <property type="entry name" value="Esterase-like"/>
</dbReference>
<dbReference type="PANTHER" id="PTHR48098">
    <property type="entry name" value="ENTEROCHELIN ESTERASE-RELATED"/>
    <property type="match status" value="1"/>
</dbReference>
<proteinExistence type="predicted"/>
<protein>
    <submittedName>
        <fullName evidence="2">Alpha/beta hydrolase</fullName>
    </submittedName>
</protein>
<evidence type="ECO:0000313" key="2">
    <source>
        <dbReference type="EMBL" id="NHN57102.1"/>
    </source>
</evidence>
<keyword evidence="2" id="KW-0378">Hydrolase</keyword>
<dbReference type="AlphaFoldDB" id="A0A967B7P2"/>
<dbReference type="GO" id="GO:0016787">
    <property type="term" value="F:hydrolase activity"/>
    <property type="evidence" value="ECO:0007669"/>
    <property type="project" value="UniProtKB-KW"/>
</dbReference>
<feature type="compositionally biased region" description="Polar residues" evidence="1">
    <location>
        <begin position="35"/>
        <end position="50"/>
    </location>
</feature>
<dbReference type="Gene3D" id="3.40.50.1820">
    <property type="entry name" value="alpha/beta hydrolase"/>
    <property type="match status" value="1"/>
</dbReference>
<feature type="region of interest" description="Disordered" evidence="1">
    <location>
        <begin position="28"/>
        <end position="57"/>
    </location>
</feature>
<dbReference type="RefSeq" id="WP_166198032.1">
    <property type="nucleotide sequence ID" value="NZ_JAAOIV010000012.1"/>
</dbReference>